<dbReference type="PANTHER" id="PTHR34351">
    <property type="entry name" value="SLR1927 PROTEIN-RELATED"/>
    <property type="match status" value="1"/>
</dbReference>
<accession>A0AA37WMS1</accession>
<evidence type="ECO:0000313" key="3">
    <source>
        <dbReference type="Proteomes" id="UP001156870"/>
    </source>
</evidence>
<feature type="transmembrane region" description="Helical" evidence="1">
    <location>
        <begin position="50"/>
        <end position="72"/>
    </location>
</feature>
<feature type="transmembrane region" description="Helical" evidence="1">
    <location>
        <begin position="78"/>
        <end position="95"/>
    </location>
</feature>
<evidence type="ECO:0000313" key="2">
    <source>
        <dbReference type="EMBL" id="GLS26660.1"/>
    </source>
</evidence>
<name>A0AA37WMS1_9GAMM</name>
<keyword evidence="3" id="KW-1185">Reference proteome</keyword>
<gene>
    <name evidence="2" type="ORF">GCM10007877_23770</name>
</gene>
<evidence type="ECO:0000256" key="1">
    <source>
        <dbReference type="SAM" id="Phobius"/>
    </source>
</evidence>
<evidence type="ECO:0008006" key="4">
    <source>
        <dbReference type="Google" id="ProtNLM"/>
    </source>
</evidence>
<dbReference type="EMBL" id="BSPD01000057">
    <property type="protein sequence ID" value="GLS26660.1"/>
    <property type="molecule type" value="Genomic_DNA"/>
</dbReference>
<keyword evidence="1" id="KW-0812">Transmembrane</keyword>
<comment type="caution">
    <text evidence="2">The sequence shown here is derived from an EMBL/GenBank/DDBJ whole genome shotgun (WGS) entry which is preliminary data.</text>
</comment>
<dbReference type="RefSeq" id="WP_232595349.1">
    <property type="nucleotide sequence ID" value="NZ_BSPD01000057.1"/>
</dbReference>
<dbReference type="AlphaFoldDB" id="A0AA37WMS1"/>
<proteinExistence type="predicted"/>
<keyword evidence="1" id="KW-0472">Membrane</keyword>
<protein>
    <recommendedName>
        <fullName evidence="4">DUF58 domain-containing protein</fullName>
    </recommendedName>
</protein>
<reference evidence="2 3" key="1">
    <citation type="journal article" date="2014" name="Int. J. Syst. Evol. Microbiol.">
        <title>Complete genome sequence of Corynebacterium casei LMG S-19264T (=DSM 44701T), isolated from a smear-ripened cheese.</title>
        <authorList>
            <consortium name="US DOE Joint Genome Institute (JGI-PGF)"/>
            <person name="Walter F."/>
            <person name="Albersmeier A."/>
            <person name="Kalinowski J."/>
            <person name="Ruckert C."/>
        </authorList>
    </citation>
    <scope>NUCLEOTIDE SEQUENCE [LARGE SCALE GENOMIC DNA]</scope>
    <source>
        <strain evidence="2 3">NBRC 110095</strain>
    </source>
</reference>
<organism evidence="2 3">
    <name type="scientific">Marinibactrum halimedae</name>
    <dbReference type="NCBI Taxonomy" id="1444977"/>
    <lineage>
        <taxon>Bacteria</taxon>
        <taxon>Pseudomonadati</taxon>
        <taxon>Pseudomonadota</taxon>
        <taxon>Gammaproteobacteria</taxon>
        <taxon>Cellvibrionales</taxon>
        <taxon>Cellvibrionaceae</taxon>
        <taxon>Marinibactrum</taxon>
    </lineage>
</organism>
<keyword evidence="1" id="KW-1133">Transmembrane helix</keyword>
<sequence length="348" mass="39357">MSLVRSVLTKLNGPLRWLSGPKRYFLRQFERMLQRNIPTDHRITLNRKKLFIFPTAAGFGYIATIGLVWLVGTNYENNLALAMAYLMMSLFVVVIHHTHFNLSGLSIAFVQAKPTFEGEDAEVWLVAEPGRRVRENMVLRWPQGSETLVSLEPGEQARFAVYVKAHERGWFYPGRITVKSVYPLGIFRCWTHLDLGVQILTYPKPINAGPIPPAVGNNDEGKLHSLHGGEDFAGLKTYQLGDSLRHVAWKQYARGQGLHTKNFSAFLDSRHWLDWDLLAGLDTEARLSRLTYWALELEKTASDYGLRLPGVEIIPSRGKHHQDAVLKALALFGKSDEPASLTVKGEKR</sequence>
<dbReference type="PANTHER" id="PTHR34351:SF1">
    <property type="entry name" value="SLR1927 PROTEIN"/>
    <property type="match status" value="1"/>
</dbReference>
<dbReference type="Proteomes" id="UP001156870">
    <property type="component" value="Unassembled WGS sequence"/>
</dbReference>